<feature type="domain" description="T2SS protein K second SAM-like" evidence="11">
    <location>
        <begin position="222"/>
        <end position="283"/>
    </location>
</feature>
<evidence type="ECO:0000259" key="11">
    <source>
        <dbReference type="Pfam" id="PF03934"/>
    </source>
</evidence>
<dbReference type="eggNOG" id="COG3156">
    <property type="taxonomic scope" value="Bacteria"/>
</dbReference>
<protein>
    <recommendedName>
        <fullName evidence="10">Type II secretion system protein K</fullName>
    </recommendedName>
</protein>
<dbReference type="InterPro" id="IPR045584">
    <property type="entry name" value="Pilin-like"/>
</dbReference>
<dbReference type="PANTHER" id="PTHR38831">
    <property type="entry name" value="TYPE II SECRETION SYSTEM PROTEIN K"/>
    <property type="match status" value="1"/>
</dbReference>
<keyword evidence="7" id="KW-0653">Protein transport</keyword>
<keyword evidence="9 10" id="KW-0472">Membrane</keyword>
<keyword evidence="8" id="KW-1133">Transmembrane helix</keyword>
<dbReference type="GO" id="GO:0005886">
    <property type="term" value="C:plasma membrane"/>
    <property type="evidence" value="ECO:0007669"/>
    <property type="project" value="UniProtKB-SubCell"/>
</dbReference>
<accession>A0A094LNA6</accession>
<dbReference type="InterPro" id="IPR049179">
    <property type="entry name" value="T2SSK_SAM-like_2nd"/>
</dbReference>
<evidence type="ECO:0000256" key="5">
    <source>
        <dbReference type="ARBA" id="ARBA00022519"/>
    </source>
</evidence>
<dbReference type="PIRSF" id="PIRSF002786">
    <property type="entry name" value="XcpX"/>
    <property type="match status" value="1"/>
</dbReference>
<keyword evidence="4 10" id="KW-1003">Cell membrane</keyword>
<evidence type="ECO:0000256" key="6">
    <source>
        <dbReference type="ARBA" id="ARBA00022692"/>
    </source>
</evidence>
<keyword evidence="5 10" id="KW-0997">Cell inner membrane</keyword>
<dbReference type="SUPFAM" id="SSF158544">
    <property type="entry name" value="GspK insert domain-like"/>
    <property type="match status" value="2"/>
</dbReference>
<dbReference type="NCBIfam" id="NF037980">
    <property type="entry name" value="T2SS_GspK"/>
    <property type="match status" value="1"/>
</dbReference>
<organism evidence="13 14">
    <name type="scientific">Shewanella mangrovi</name>
    <dbReference type="NCBI Taxonomy" id="1515746"/>
    <lineage>
        <taxon>Bacteria</taxon>
        <taxon>Pseudomonadati</taxon>
        <taxon>Pseudomonadota</taxon>
        <taxon>Gammaproteobacteria</taxon>
        <taxon>Alteromonadales</taxon>
        <taxon>Shewanellaceae</taxon>
        <taxon>Shewanella</taxon>
    </lineage>
</organism>
<dbReference type="GO" id="GO:0009306">
    <property type="term" value="P:protein secretion"/>
    <property type="evidence" value="ECO:0007669"/>
    <property type="project" value="InterPro"/>
</dbReference>
<proteinExistence type="inferred from homology"/>
<sequence length="331" mass="36570">MMRSKQRGVALIMVLLIVAIIAVLATTISGRNQLSVRRTINLAMYDQAYWYALSAEELARKVLKQDLDDSEGRVHLQQYWALSNVILPAEAGEIGGKLSDLRSCFNLNALALDGPKPQNGQVQKLSLAGRQFAALLEDLGVDNFSAEQLVYRIKDYLDDDSDVSSLGAEDAEYESRKVPYRAANTLMNDRSELRAVLGVPKALYQQLQPYICVIPGNNSQVLNVNTVKPEQAALLAAMLLNKVSVNEAQNIIEQRGTAGYDKIEDFWEQGSLTNIAQQDDQLKSSMSVSSKFFKLEAAAKVDDALFRLDSVLHVIGGNKLEVLTRQYGGQD</sequence>
<feature type="domain" description="T2SS protein K first SAM-like" evidence="12">
    <location>
        <begin position="103"/>
        <end position="215"/>
    </location>
</feature>
<dbReference type="STRING" id="1515746.HR45_15045"/>
<comment type="similarity">
    <text evidence="2 10">Belongs to the GSP K family.</text>
</comment>
<evidence type="ECO:0000256" key="9">
    <source>
        <dbReference type="ARBA" id="ARBA00023136"/>
    </source>
</evidence>
<name>A0A094LNA6_9GAMM</name>
<evidence type="ECO:0000256" key="10">
    <source>
        <dbReference type="PIRNR" id="PIRNR002786"/>
    </source>
</evidence>
<evidence type="ECO:0000256" key="4">
    <source>
        <dbReference type="ARBA" id="ARBA00022475"/>
    </source>
</evidence>
<dbReference type="Pfam" id="PF21687">
    <property type="entry name" value="T2SSK_1st"/>
    <property type="match status" value="1"/>
</dbReference>
<comment type="caution">
    <text evidence="13">The sequence shown here is derived from an EMBL/GenBank/DDBJ whole genome shotgun (WGS) entry which is preliminary data.</text>
</comment>
<keyword evidence="3 10" id="KW-0813">Transport</keyword>
<dbReference type="Gene3D" id="1.10.40.60">
    <property type="entry name" value="EpsJ-like"/>
    <property type="match status" value="2"/>
</dbReference>
<keyword evidence="6" id="KW-0812">Transmembrane</keyword>
<evidence type="ECO:0000313" key="13">
    <source>
        <dbReference type="EMBL" id="KFZ36613.1"/>
    </source>
</evidence>
<evidence type="ECO:0000256" key="8">
    <source>
        <dbReference type="ARBA" id="ARBA00022989"/>
    </source>
</evidence>
<evidence type="ECO:0000256" key="7">
    <source>
        <dbReference type="ARBA" id="ARBA00022927"/>
    </source>
</evidence>
<dbReference type="SUPFAM" id="SSF54523">
    <property type="entry name" value="Pili subunits"/>
    <property type="match status" value="1"/>
</dbReference>
<keyword evidence="14" id="KW-1185">Reference proteome</keyword>
<dbReference type="InterPro" id="IPR049031">
    <property type="entry name" value="T2SSK_SAM-like_1st"/>
</dbReference>
<evidence type="ECO:0000259" key="12">
    <source>
        <dbReference type="Pfam" id="PF21687"/>
    </source>
</evidence>
<gene>
    <name evidence="13" type="ORF">HR45_15045</name>
</gene>
<dbReference type="Gene3D" id="3.30.1300.30">
    <property type="entry name" value="GSPII I/J protein-like"/>
    <property type="match status" value="1"/>
</dbReference>
<dbReference type="EMBL" id="JPEO01000015">
    <property type="protein sequence ID" value="KFZ36613.1"/>
    <property type="molecule type" value="Genomic_DNA"/>
</dbReference>
<evidence type="ECO:0000256" key="2">
    <source>
        <dbReference type="ARBA" id="ARBA00007246"/>
    </source>
</evidence>
<dbReference type="InterPro" id="IPR005628">
    <property type="entry name" value="GspK"/>
</dbReference>
<evidence type="ECO:0000256" key="3">
    <source>
        <dbReference type="ARBA" id="ARBA00022448"/>
    </source>
</evidence>
<comment type="subcellular location">
    <subcellularLocation>
        <location evidence="1 10">Cell inner membrane</location>
    </subcellularLocation>
</comment>
<dbReference type="Pfam" id="PF03934">
    <property type="entry name" value="T2SSK"/>
    <property type="match status" value="1"/>
</dbReference>
<dbReference type="PANTHER" id="PTHR38831:SF1">
    <property type="entry name" value="TYPE II SECRETION SYSTEM PROTEIN K-RELATED"/>
    <property type="match status" value="1"/>
</dbReference>
<dbReference type="Proteomes" id="UP000029264">
    <property type="component" value="Unassembled WGS sequence"/>
</dbReference>
<evidence type="ECO:0000256" key="1">
    <source>
        <dbReference type="ARBA" id="ARBA00004533"/>
    </source>
</evidence>
<reference evidence="13 14" key="1">
    <citation type="submission" date="2014-06" db="EMBL/GenBank/DDBJ databases">
        <title>Shewanella sp. YQH10.</title>
        <authorList>
            <person name="Liu Y."/>
            <person name="Zeng R."/>
        </authorList>
    </citation>
    <scope>NUCLEOTIDE SEQUENCE [LARGE SCALE GENOMIC DNA]</scope>
    <source>
        <strain evidence="13 14">YQH10</strain>
    </source>
</reference>
<evidence type="ECO:0000313" key="14">
    <source>
        <dbReference type="Proteomes" id="UP000029264"/>
    </source>
</evidence>
<dbReference type="AlphaFoldDB" id="A0A094LNA6"/>
<dbReference type="InterPro" id="IPR038072">
    <property type="entry name" value="GspK_central_sf"/>
</dbReference>